<dbReference type="AlphaFoldDB" id="A0AAV8R753"/>
<dbReference type="EMBL" id="JAQQAF010000003">
    <property type="protein sequence ID" value="KAJ8499748.1"/>
    <property type="molecule type" value="Genomic_DNA"/>
</dbReference>
<name>A0AAV8R753_ENSVE</name>
<protein>
    <submittedName>
        <fullName evidence="1">Uncharacterized protein</fullName>
    </submittedName>
</protein>
<comment type="caution">
    <text evidence="1">The sequence shown here is derived from an EMBL/GenBank/DDBJ whole genome shotgun (WGS) entry which is preliminary data.</text>
</comment>
<proteinExistence type="predicted"/>
<keyword evidence="2" id="KW-1185">Reference proteome</keyword>
<reference evidence="1 2" key="1">
    <citation type="submission" date="2022-12" db="EMBL/GenBank/DDBJ databases">
        <title>Chromosome-scale assembly of the Ensete ventricosum genome.</title>
        <authorList>
            <person name="Dussert Y."/>
            <person name="Stocks J."/>
            <person name="Wendawek A."/>
            <person name="Woldeyes F."/>
            <person name="Nichols R.A."/>
            <person name="Borrell J.S."/>
        </authorList>
    </citation>
    <scope>NUCLEOTIDE SEQUENCE [LARGE SCALE GENOMIC DNA]</scope>
    <source>
        <strain evidence="2">cv. Maze</strain>
        <tissue evidence="1">Seeds</tissue>
    </source>
</reference>
<dbReference type="Proteomes" id="UP001222027">
    <property type="component" value="Unassembled WGS sequence"/>
</dbReference>
<evidence type="ECO:0000313" key="2">
    <source>
        <dbReference type="Proteomes" id="UP001222027"/>
    </source>
</evidence>
<organism evidence="1 2">
    <name type="scientific">Ensete ventricosum</name>
    <name type="common">Abyssinian banana</name>
    <name type="synonym">Musa ensete</name>
    <dbReference type="NCBI Taxonomy" id="4639"/>
    <lineage>
        <taxon>Eukaryota</taxon>
        <taxon>Viridiplantae</taxon>
        <taxon>Streptophyta</taxon>
        <taxon>Embryophyta</taxon>
        <taxon>Tracheophyta</taxon>
        <taxon>Spermatophyta</taxon>
        <taxon>Magnoliopsida</taxon>
        <taxon>Liliopsida</taxon>
        <taxon>Zingiberales</taxon>
        <taxon>Musaceae</taxon>
        <taxon>Ensete</taxon>
    </lineage>
</organism>
<accession>A0AAV8R753</accession>
<evidence type="ECO:0000313" key="1">
    <source>
        <dbReference type="EMBL" id="KAJ8499748.1"/>
    </source>
</evidence>
<sequence length="106" mass="12325">MEGQILHDFAGKILSVLVQRPSPPGSKEDFEADWEKHQSRVCSIIGTLKRLLLFCLKHSPSFYRQSIISTIGPHYISTEICFIFWSEHKIRRSVMRHVRPKSNMKS</sequence>
<gene>
    <name evidence="1" type="ORF">OPV22_010300</name>
</gene>